<dbReference type="EMBL" id="AJWZ01005758">
    <property type="protein sequence ID" value="EKC61700.1"/>
    <property type="molecule type" value="Genomic_DNA"/>
</dbReference>
<evidence type="ECO:0000313" key="2">
    <source>
        <dbReference type="EMBL" id="EKC61700.1"/>
    </source>
</evidence>
<evidence type="ECO:0000259" key="1">
    <source>
        <dbReference type="Pfam" id="PF00005"/>
    </source>
</evidence>
<sequence length="117" mass="13171">PDGYNTKIGEDGGSLSQGQKQLLCITRLMLCPPPMLILDEATSSIDTRTEIRIQKAFNTLMKDRTTFIVAHRLSTIQNADLILVMNNGNIIEQGTHDSLYAQKGFYYNLYNSQFPKT</sequence>
<dbReference type="GO" id="GO:0015421">
    <property type="term" value="F:ABC-type oligopeptide transporter activity"/>
    <property type="evidence" value="ECO:0007669"/>
    <property type="project" value="TreeGrafter"/>
</dbReference>
<dbReference type="PANTHER" id="PTHR43394:SF1">
    <property type="entry name" value="ATP-BINDING CASSETTE SUB-FAMILY B MEMBER 10, MITOCHONDRIAL"/>
    <property type="match status" value="1"/>
</dbReference>
<dbReference type="InterPro" id="IPR039421">
    <property type="entry name" value="Type_1_exporter"/>
</dbReference>
<dbReference type="PANTHER" id="PTHR43394">
    <property type="entry name" value="ATP-DEPENDENT PERMEASE MDL1, MITOCHONDRIAL"/>
    <property type="match status" value="1"/>
</dbReference>
<gene>
    <name evidence="2" type="ORF">OBE_08345</name>
</gene>
<accession>K1T5V9</accession>
<dbReference type="SUPFAM" id="SSF52540">
    <property type="entry name" value="P-loop containing nucleoside triphosphate hydrolases"/>
    <property type="match status" value="1"/>
</dbReference>
<reference evidence="2" key="1">
    <citation type="journal article" date="2013" name="Environ. Microbiol.">
        <title>Microbiota from the distal guts of lean and obese adolescents exhibit partial functional redundancy besides clear differences in community structure.</title>
        <authorList>
            <person name="Ferrer M."/>
            <person name="Ruiz A."/>
            <person name="Lanza F."/>
            <person name="Haange S.B."/>
            <person name="Oberbach A."/>
            <person name="Till H."/>
            <person name="Bargiela R."/>
            <person name="Campoy C."/>
            <person name="Segura M.T."/>
            <person name="Richter M."/>
            <person name="von Bergen M."/>
            <person name="Seifert J."/>
            <person name="Suarez A."/>
        </authorList>
    </citation>
    <scope>NUCLEOTIDE SEQUENCE</scope>
</reference>
<dbReference type="Pfam" id="PF00005">
    <property type="entry name" value="ABC_tran"/>
    <property type="match status" value="1"/>
</dbReference>
<protein>
    <submittedName>
        <fullName evidence="2">ABC-type multidrug transport system, ATPase and permease</fullName>
    </submittedName>
</protein>
<organism evidence="2">
    <name type="scientific">human gut metagenome</name>
    <dbReference type="NCBI Taxonomy" id="408170"/>
    <lineage>
        <taxon>unclassified sequences</taxon>
        <taxon>metagenomes</taxon>
        <taxon>organismal metagenomes</taxon>
    </lineage>
</organism>
<feature type="domain" description="ABC transporter" evidence="1">
    <location>
        <begin position="5"/>
        <end position="43"/>
    </location>
</feature>
<proteinExistence type="predicted"/>
<dbReference type="GO" id="GO:0005524">
    <property type="term" value="F:ATP binding"/>
    <property type="evidence" value="ECO:0007669"/>
    <property type="project" value="InterPro"/>
</dbReference>
<dbReference type="AlphaFoldDB" id="K1T5V9"/>
<dbReference type="InterPro" id="IPR003439">
    <property type="entry name" value="ABC_transporter-like_ATP-bd"/>
</dbReference>
<dbReference type="InterPro" id="IPR027417">
    <property type="entry name" value="P-loop_NTPase"/>
</dbReference>
<dbReference type="GO" id="GO:0016887">
    <property type="term" value="F:ATP hydrolysis activity"/>
    <property type="evidence" value="ECO:0007669"/>
    <property type="project" value="InterPro"/>
</dbReference>
<feature type="non-terminal residue" evidence="2">
    <location>
        <position position="1"/>
    </location>
</feature>
<comment type="caution">
    <text evidence="2">The sequence shown here is derived from an EMBL/GenBank/DDBJ whole genome shotgun (WGS) entry which is preliminary data.</text>
</comment>
<dbReference type="Gene3D" id="3.40.50.300">
    <property type="entry name" value="P-loop containing nucleotide triphosphate hydrolases"/>
    <property type="match status" value="1"/>
</dbReference>
<name>K1T5V9_9ZZZZ</name>